<dbReference type="InterPro" id="IPR036922">
    <property type="entry name" value="Rieske_2Fe-2S_sf"/>
</dbReference>
<feature type="domain" description="Rieske" evidence="5">
    <location>
        <begin position="9"/>
        <end position="106"/>
    </location>
</feature>
<sequence>MSEDISGWTYVGTRAELLPGEFKVVYDEVTQEPIAIYNIDGDLYAVQDLCTHDGGDLAGGEVHGFEVECPRHGARFDLRTGEAMCPPAYEPIAKFPVREAHGGIWTRDDRE</sequence>
<dbReference type="InterPro" id="IPR017941">
    <property type="entry name" value="Rieske_2Fe-2S"/>
</dbReference>
<dbReference type="GO" id="GO:0046872">
    <property type="term" value="F:metal ion binding"/>
    <property type="evidence" value="ECO:0007669"/>
    <property type="project" value="UniProtKB-KW"/>
</dbReference>
<keyword evidence="6" id="KW-0223">Dioxygenase</keyword>
<reference evidence="7" key="1">
    <citation type="submission" date="2016-10" db="EMBL/GenBank/DDBJ databases">
        <authorList>
            <person name="Varghese N."/>
            <person name="Submissions S."/>
        </authorList>
    </citation>
    <scope>NUCLEOTIDE SEQUENCE [LARGE SCALE GENOMIC DNA]</scope>
    <source>
        <strain evidence="7">UNC178MFTsu3.1</strain>
    </source>
</reference>
<protein>
    <submittedName>
        <fullName evidence="6">3-phenylpropionate/trans-cinnamate dioxygenase ferredoxin subunit</fullName>
    </submittedName>
</protein>
<dbReference type="GO" id="GO:0051213">
    <property type="term" value="F:dioxygenase activity"/>
    <property type="evidence" value="ECO:0007669"/>
    <property type="project" value="UniProtKB-KW"/>
</dbReference>
<evidence type="ECO:0000256" key="2">
    <source>
        <dbReference type="ARBA" id="ARBA00022723"/>
    </source>
</evidence>
<evidence type="ECO:0000256" key="1">
    <source>
        <dbReference type="ARBA" id="ARBA00022714"/>
    </source>
</evidence>
<dbReference type="Proteomes" id="UP000199477">
    <property type="component" value="Unassembled WGS sequence"/>
</dbReference>
<keyword evidence="4" id="KW-0411">Iron-sulfur</keyword>
<dbReference type="STRING" id="500610.SAMN02799615_03331"/>
<keyword evidence="3" id="KW-0408">Iron</keyword>
<dbReference type="SUPFAM" id="SSF50022">
    <property type="entry name" value="ISP domain"/>
    <property type="match status" value="1"/>
</dbReference>
<dbReference type="CDD" id="cd03528">
    <property type="entry name" value="Rieske_RO_ferredoxin"/>
    <property type="match status" value="1"/>
</dbReference>
<dbReference type="GO" id="GO:0051537">
    <property type="term" value="F:2 iron, 2 sulfur cluster binding"/>
    <property type="evidence" value="ECO:0007669"/>
    <property type="project" value="UniProtKB-KW"/>
</dbReference>
<proteinExistence type="predicted"/>
<keyword evidence="2" id="KW-0479">Metal-binding</keyword>
<name>A0A1I2I909_9GAMM</name>
<dbReference type="PANTHER" id="PTHR21496">
    <property type="entry name" value="FERREDOXIN-RELATED"/>
    <property type="match status" value="1"/>
</dbReference>
<accession>A0A1I2I909</accession>
<dbReference type="PANTHER" id="PTHR21496:SF23">
    <property type="entry name" value="3-PHENYLPROPIONATE_CINNAMIC ACID DIOXYGENASE FERREDOXIN SUBUNIT"/>
    <property type="match status" value="1"/>
</dbReference>
<organism evidence="6 7">
    <name type="scientific">Dyella marensis</name>
    <dbReference type="NCBI Taxonomy" id="500610"/>
    <lineage>
        <taxon>Bacteria</taxon>
        <taxon>Pseudomonadati</taxon>
        <taxon>Pseudomonadota</taxon>
        <taxon>Gammaproteobacteria</taxon>
        <taxon>Lysobacterales</taxon>
        <taxon>Rhodanobacteraceae</taxon>
        <taxon>Dyella</taxon>
    </lineage>
</organism>
<dbReference type="Pfam" id="PF00355">
    <property type="entry name" value="Rieske"/>
    <property type="match status" value="1"/>
</dbReference>
<evidence type="ECO:0000313" key="7">
    <source>
        <dbReference type="Proteomes" id="UP000199477"/>
    </source>
</evidence>
<evidence type="ECO:0000256" key="4">
    <source>
        <dbReference type="ARBA" id="ARBA00023014"/>
    </source>
</evidence>
<evidence type="ECO:0000256" key="3">
    <source>
        <dbReference type="ARBA" id="ARBA00023004"/>
    </source>
</evidence>
<dbReference type="EMBL" id="FONH01000015">
    <property type="protein sequence ID" value="SFF38158.1"/>
    <property type="molecule type" value="Genomic_DNA"/>
</dbReference>
<dbReference type="PROSITE" id="PS51296">
    <property type="entry name" value="RIESKE"/>
    <property type="match status" value="1"/>
</dbReference>
<keyword evidence="1" id="KW-0001">2Fe-2S</keyword>
<keyword evidence="6" id="KW-0560">Oxidoreductase</keyword>
<evidence type="ECO:0000313" key="6">
    <source>
        <dbReference type="EMBL" id="SFF38158.1"/>
    </source>
</evidence>
<dbReference type="Gene3D" id="2.102.10.10">
    <property type="entry name" value="Rieske [2Fe-2S] iron-sulphur domain"/>
    <property type="match status" value="1"/>
</dbReference>
<evidence type="ECO:0000259" key="5">
    <source>
        <dbReference type="PROSITE" id="PS51296"/>
    </source>
</evidence>
<dbReference type="AlphaFoldDB" id="A0A1I2I909"/>
<gene>
    <name evidence="6" type="ORF">SAMN02799615_03331</name>
</gene>
<keyword evidence="7" id="KW-1185">Reference proteome</keyword>